<feature type="transmembrane region" description="Helical" evidence="1">
    <location>
        <begin position="86"/>
        <end position="106"/>
    </location>
</feature>
<feature type="transmembrane region" description="Helical" evidence="1">
    <location>
        <begin position="21"/>
        <end position="38"/>
    </location>
</feature>
<sequence length="276" mass="29513">MQRRDLALRCGMIKTPWHSRLAFALALALPVYFAIAALGTKFGLWDWRTGLLTLTIKAGPILLGIVALIGLISLIVVLLRKPRKGWLLSLIALLVPVGIFAVLGAIRSQAADIPPIHDIATDTANPPVFSQTVLDQRAAAGANPLNDYTTPLGELEMWSESEPPLADRSHAQVIAAAYPDLAPLPLGSTSPAEAAELVVSAMEEMGFDQVTADAETGRIEGVAETFWFGFKDDMVVRIADGAIDFRSVSRVGVSDLGANAARIAALRDAVAERLNR</sequence>
<gene>
    <name evidence="2" type="ORF">J121_804</name>
</gene>
<organism evidence="2 3">
    <name type="scientific">Qipengyuania citrea LAMA 915</name>
    <dbReference type="NCBI Taxonomy" id="1306953"/>
    <lineage>
        <taxon>Bacteria</taxon>
        <taxon>Pseudomonadati</taxon>
        <taxon>Pseudomonadota</taxon>
        <taxon>Alphaproteobacteria</taxon>
        <taxon>Sphingomonadales</taxon>
        <taxon>Erythrobacteraceae</taxon>
        <taxon>Qipengyuania</taxon>
    </lineage>
</organism>
<dbReference type="InterPro" id="IPR010865">
    <property type="entry name" value="DUF1499"/>
</dbReference>
<evidence type="ECO:0008006" key="4">
    <source>
        <dbReference type="Google" id="ProtNLM"/>
    </source>
</evidence>
<dbReference type="Pfam" id="PF07386">
    <property type="entry name" value="DUF1499"/>
    <property type="match status" value="1"/>
</dbReference>
<comment type="caution">
    <text evidence="2">The sequence shown here is derived from an EMBL/GenBank/DDBJ whole genome shotgun (WGS) entry which is preliminary data.</text>
</comment>
<evidence type="ECO:0000256" key="1">
    <source>
        <dbReference type="SAM" id="Phobius"/>
    </source>
</evidence>
<proteinExistence type="predicted"/>
<dbReference type="PATRIC" id="fig|1306953.7.peg.816"/>
<accession>A0A0L1KCL3</accession>
<dbReference type="AlphaFoldDB" id="A0A0L1KCL3"/>
<reference evidence="2" key="1">
    <citation type="submission" date="2015-02" db="EMBL/GenBank/DDBJ databases">
        <authorList>
            <person name="Chooi Y.-H."/>
        </authorList>
    </citation>
    <scope>NUCLEOTIDE SEQUENCE [LARGE SCALE GENOMIC DNA]</scope>
    <source>
        <strain evidence="2">LAMA 915</strain>
    </source>
</reference>
<protein>
    <recommendedName>
        <fullName evidence="4">DUF1499 domain-containing protein</fullName>
    </recommendedName>
</protein>
<keyword evidence="1" id="KW-0472">Membrane</keyword>
<name>A0A0L1KCL3_9SPHN</name>
<dbReference type="Proteomes" id="UP000037446">
    <property type="component" value="Unassembled WGS sequence"/>
</dbReference>
<keyword evidence="1" id="KW-0812">Transmembrane</keyword>
<keyword evidence="1" id="KW-1133">Transmembrane helix</keyword>
<evidence type="ECO:0000313" key="3">
    <source>
        <dbReference type="Proteomes" id="UP000037446"/>
    </source>
</evidence>
<evidence type="ECO:0000313" key="2">
    <source>
        <dbReference type="EMBL" id="KNH01666.1"/>
    </source>
</evidence>
<dbReference type="EMBL" id="JYNE01000026">
    <property type="protein sequence ID" value="KNH01666.1"/>
    <property type="molecule type" value="Genomic_DNA"/>
</dbReference>
<dbReference type="STRING" id="1306953.J121_804"/>
<feature type="transmembrane region" description="Helical" evidence="1">
    <location>
        <begin position="58"/>
        <end position="79"/>
    </location>
</feature>